<reference evidence="10" key="1">
    <citation type="journal article" date="2018" name="Nat. Plants">
        <title>Whole-genome landscape of Medicago truncatula symbiotic genes.</title>
        <authorList>
            <person name="Pecrix Y."/>
            <person name="Staton S.E."/>
            <person name="Sallet E."/>
            <person name="Lelandais-Briere C."/>
            <person name="Moreau S."/>
            <person name="Carrere S."/>
            <person name="Blein T."/>
            <person name="Jardinaud M.F."/>
            <person name="Latrasse D."/>
            <person name="Zouine M."/>
            <person name="Zahm M."/>
            <person name="Kreplak J."/>
            <person name="Mayjonade B."/>
            <person name="Satge C."/>
            <person name="Perez M."/>
            <person name="Cauet S."/>
            <person name="Marande W."/>
            <person name="Chantry-Darmon C."/>
            <person name="Lopez-Roques C."/>
            <person name="Bouchez O."/>
            <person name="Berard A."/>
            <person name="Debelle F."/>
            <person name="Munos S."/>
            <person name="Bendahmane A."/>
            <person name="Berges H."/>
            <person name="Niebel A."/>
            <person name="Buitink J."/>
            <person name="Frugier F."/>
            <person name="Benhamed M."/>
            <person name="Crespi M."/>
            <person name="Gouzy J."/>
            <person name="Gamas P."/>
        </authorList>
    </citation>
    <scope>NUCLEOTIDE SEQUENCE [LARGE SCALE GENOMIC DNA]</scope>
    <source>
        <strain evidence="10">cv. Jemalong A17</strain>
    </source>
</reference>
<evidence type="ECO:0000313" key="9">
    <source>
        <dbReference type="EMBL" id="RHN79629.1"/>
    </source>
</evidence>
<proteinExistence type="predicted"/>
<evidence type="ECO:0000256" key="8">
    <source>
        <dbReference type="SAM" id="Phobius"/>
    </source>
</evidence>
<dbReference type="GO" id="GO:0000139">
    <property type="term" value="C:Golgi membrane"/>
    <property type="evidence" value="ECO:0007669"/>
    <property type="project" value="UniProtKB-SubCell"/>
</dbReference>
<keyword evidence="5 8" id="KW-1133">Transmembrane helix</keyword>
<sequence>MEAFKVASEGVGMQLEFIWKNIREPLIVPMLRWTVYLCLGLSLIMLVEKVYMAIVICYVKLFKRTPEKCYKFKAIEDDVELGNSNYPMVLVQVPMYNEREVYQLSIGAACELSWPSDRIIIQILDDSTDPTIKVCYTKLFFFNPLQLKSFVLFPQFRLFKIVMD</sequence>
<dbReference type="Proteomes" id="UP000265566">
    <property type="component" value="Chromosome 1"/>
</dbReference>
<name>A0A396JMX9_MEDTR</name>
<evidence type="ECO:0000256" key="4">
    <source>
        <dbReference type="ARBA" id="ARBA00022692"/>
    </source>
</evidence>
<keyword evidence="6" id="KW-0333">Golgi apparatus</keyword>
<dbReference type="SUPFAM" id="SSF53448">
    <property type="entry name" value="Nucleotide-diphospho-sugar transferases"/>
    <property type="match status" value="1"/>
</dbReference>
<dbReference type="EC" id="2.4.1.32" evidence="9"/>
<keyword evidence="2 9" id="KW-0328">Glycosyltransferase</keyword>
<dbReference type="EMBL" id="PSQE01000001">
    <property type="protein sequence ID" value="RHN79629.1"/>
    <property type="molecule type" value="Genomic_DNA"/>
</dbReference>
<evidence type="ECO:0000256" key="6">
    <source>
        <dbReference type="ARBA" id="ARBA00023034"/>
    </source>
</evidence>
<dbReference type="GO" id="GO:0047259">
    <property type="term" value="F:glucomannan 4-beta-mannosyltransferase activity"/>
    <property type="evidence" value="ECO:0007669"/>
    <property type="project" value="UniProtKB-EC"/>
</dbReference>
<accession>A0A396JMX9</accession>
<dbReference type="Gramene" id="rna3446">
    <property type="protein sequence ID" value="RHN79629.1"/>
    <property type="gene ID" value="gene3446"/>
</dbReference>
<evidence type="ECO:0000256" key="7">
    <source>
        <dbReference type="ARBA" id="ARBA00023136"/>
    </source>
</evidence>
<dbReference type="AlphaFoldDB" id="A0A396JMX9"/>
<evidence type="ECO:0000256" key="3">
    <source>
        <dbReference type="ARBA" id="ARBA00022679"/>
    </source>
</evidence>
<organism evidence="9 10">
    <name type="scientific">Medicago truncatula</name>
    <name type="common">Barrel medic</name>
    <name type="synonym">Medicago tribuloides</name>
    <dbReference type="NCBI Taxonomy" id="3880"/>
    <lineage>
        <taxon>Eukaryota</taxon>
        <taxon>Viridiplantae</taxon>
        <taxon>Streptophyta</taxon>
        <taxon>Embryophyta</taxon>
        <taxon>Tracheophyta</taxon>
        <taxon>Spermatophyta</taxon>
        <taxon>Magnoliopsida</taxon>
        <taxon>eudicotyledons</taxon>
        <taxon>Gunneridae</taxon>
        <taxon>Pentapetalae</taxon>
        <taxon>rosids</taxon>
        <taxon>fabids</taxon>
        <taxon>Fabales</taxon>
        <taxon>Fabaceae</taxon>
        <taxon>Papilionoideae</taxon>
        <taxon>50 kb inversion clade</taxon>
        <taxon>NPAAA clade</taxon>
        <taxon>Hologalegina</taxon>
        <taxon>IRL clade</taxon>
        <taxon>Trifolieae</taxon>
        <taxon>Medicago</taxon>
    </lineage>
</organism>
<comment type="subcellular location">
    <subcellularLocation>
        <location evidence="1">Golgi apparatus membrane</location>
    </subcellularLocation>
</comment>
<evidence type="ECO:0000256" key="5">
    <source>
        <dbReference type="ARBA" id="ARBA00022989"/>
    </source>
</evidence>
<keyword evidence="7 8" id="KW-0472">Membrane</keyword>
<protein>
    <submittedName>
        <fullName evidence="9">Putative glucomannan 4-beta-mannosyltransferase</fullName>
        <ecNumber evidence="9">2.4.1.32</ecNumber>
    </submittedName>
</protein>
<comment type="caution">
    <text evidence="9">The sequence shown here is derived from an EMBL/GenBank/DDBJ whole genome shotgun (WGS) entry which is preliminary data.</text>
</comment>
<evidence type="ECO:0000313" key="10">
    <source>
        <dbReference type="Proteomes" id="UP000265566"/>
    </source>
</evidence>
<dbReference type="PANTHER" id="PTHR32044">
    <property type="entry name" value="GLUCOMANNAN 4-BETA-MANNOSYLTRANSFERASE 9"/>
    <property type="match status" value="1"/>
</dbReference>
<keyword evidence="4 8" id="KW-0812">Transmembrane</keyword>
<dbReference type="InterPro" id="IPR029044">
    <property type="entry name" value="Nucleotide-diphossugar_trans"/>
</dbReference>
<keyword evidence="3 9" id="KW-0808">Transferase</keyword>
<feature type="transmembrane region" description="Helical" evidence="8">
    <location>
        <begin position="33"/>
        <end position="59"/>
    </location>
</feature>
<dbReference type="Gene3D" id="3.90.550.10">
    <property type="entry name" value="Spore Coat Polysaccharide Biosynthesis Protein SpsA, Chain A"/>
    <property type="match status" value="1"/>
</dbReference>
<evidence type="ECO:0000256" key="2">
    <source>
        <dbReference type="ARBA" id="ARBA00022676"/>
    </source>
</evidence>
<dbReference type="PANTHER" id="PTHR32044:SF77">
    <property type="entry name" value="GLUCOMANNAN 4-BETA-MANNOSYLTRANSFERASE 9"/>
    <property type="match status" value="1"/>
</dbReference>
<evidence type="ECO:0000256" key="1">
    <source>
        <dbReference type="ARBA" id="ARBA00004394"/>
    </source>
</evidence>
<gene>
    <name evidence="9" type="ORF">MtrunA17_Chr1g0179401</name>
</gene>